<comment type="caution">
    <text evidence="2">The sequence shown here is derived from an EMBL/GenBank/DDBJ whole genome shotgun (WGS) entry which is preliminary data.</text>
</comment>
<evidence type="ECO:0000313" key="2">
    <source>
        <dbReference type="EMBL" id="ODS24639.1"/>
    </source>
</evidence>
<protein>
    <submittedName>
        <fullName evidence="2">Uncharacterized protein</fullName>
    </submittedName>
</protein>
<dbReference type="InterPro" id="IPR021241">
    <property type="entry name" value="CsiV"/>
</dbReference>
<feature type="signal peptide" evidence="1">
    <location>
        <begin position="1"/>
        <end position="26"/>
    </location>
</feature>
<accession>A0A1D2QST7</accession>
<dbReference type="Pfam" id="PF10972">
    <property type="entry name" value="CsiV"/>
    <property type="match status" value="1"/>
</dbReference>
<sequence>MKTLPILVPCLFILASNALFSQSVIAQNEGRWYQVEFLIFKRLTGTEQSGEIWRQDISLNYPEKYRYLSNTLPTKAHTLGGHNYALRKSGQYKVLFHKAWNQQMWGKKKSPAIIIRGGERYGIHRELEGSIKIHIGRYLHVSTDLWLNSFTIDTQDTSTNNDNPAVPFQLPLLPSKSPNQNTAGINEFFTENPQPHHTVVFREKRRMRSKETHYIDHPLMGVLVRMLPIDPPAPP</sequence>
<proteinExistence type="predicted"/>
<evidence type="ECO:0000313" key="3">
    <source>
        <dbReference type="Proteomes" id="UP000242502"/>
    </source>
</evidence>
<dbReference type="Proteomes" id="UP000242502">
    <property type="component" value="Unassembled WGS sequence"/>
</dbReference>
<name>A0A1D2QST7_9GAMM</name>
<dbReference type="STRING" id="62101.AB835_02610"/>
<gene>
    <name evidence="2" type="ORF">AB835_02610</name>
</gene>
<evidence type="ECO:0000256" key="1">
    <source>
        <dbReference type="SAM" id="SignalP"/>
    </source>
</evidence>
<organism evidence="2 3">
    <name type="scientific">Candidatus Endobugula sertula</name>
    <name type="common">Bugula neritina bacterial symbiont</name>
    <dbReference type="NCBI Taxonomy" id="62101"/>
    <lineage>
        <taxon>Bacteria</taxon>
        <taxon>Pseudomonadati</taxon>
        <taxon>Pseudomonadota</taxon>
        <taxon>Gammaproteobacteria</taxon>
        <taxon>Cellvibrionales</taxon>
        <taxon>Cellvibrionaceae</taxon>
        <taxon>Candidatus Endobugula</taxon>
    </lineage>
</organism>
<dbReference type="EMBL" id="MDLC01000006">
    <property type="protein sequence ID" value="ODS24639.1"/>
    <property type="molecule type" value="Genomic_DNA"/>
</dbReference>
<reference evidence="2 3" key="1">
    <citation type="journal article" date="2016" name="Appl. Environ. Microbiol.">
        <title>Lack of Overt Genome Reduction in the Bryostatin-Producing Bryozoan Symbiont "Candidatus Endobugula sertula".</title>
        <authorList>
            <person name="Miller I.J."/>
            <person name="Vanee N."/>
            <person name="Fong S.S."/>
            <person name="Lim-Fong G.E."/>
            <person name="Kwan J.C."/>
        </authorList>
    </citation>
    <scope>NUCLEOTIDE SEQUENCE [LARGE SCALE GENOMIC DNA]</scope>
    <source>
        <strain evidence="2">AB1-4</strain>
    </source>
</reference>
<dbReference type="AlphaFoldDB" id="A0A1D2QST7"/>
<feature type="chain" id="PRO_5008906586" evidence="1">
    <location>
        <begin position="27"/>
        <end position="235"/>
    </location>
</feature>
<keyword evidence="1" id="KW-0732">Signal</keyword>